<evidence type="ECO:0008006" key="5">
    <source>
        <dbReference type="Google" id="ProtNLM"/>
    </source>
</evidence>
<evidence type="ECO:0000313" key="3">
    <source>
        <dbReference type="EMBL" id="CAH0364535.1"/>
    </source>
</evidence>
<proteinExistence type="predicted"/>
<dbReference type="OrthoDB" id="200089at2759"/>
<gene>
    <name evidence="2" type="ORF">PCAL00307_LOCUS10266</name>
    <name evidence="3" type="ORF">PECAL_1P09020</name>
</gene>
<protein>
    <recommendedName>
        <fullName evidence="5">DUSP domain-containing protein</fullName>
    </recommendedName>
</protein>
<dbReference type="AlphaFoldDB" id="A0A7S4E7C8"/>
<organism evidence="2">
    <name type="scientific">Pelagomonas calceolata</name>
    <dbReference type="NCBI Taxonomy" id="35677"/>
    <lineage>
        <taxon>Eukaryota</taxon>
        <taxon>Sar</taxon>
        <taxon>Stramenopiles</taxon>
        <taxon>Ochrophyta</taxon>
        <taxon>Pelagophyceae</taxon>
        <taxon>Pelagomonadales</taxon>
        <taxon>Pelagomonadaceae</taxon>
        <taxon>Pelagomonas</taxon>
    </lineage>
</organism>
<feature type="region of interest" description="Disordered" evidence="1">
    <location>
        <begin position="153"/>
        <end position="178"/>
    </location>
</feature>
<evidence type="ECO:0000313" key="4">
    <source>
        <dbReference type="Proteomes" id="UP000789595"/>
    </source>
</evidence>
<evidence type="ECO:0000313" key="2">
    <source>
        <dbReference type="EMBL" id="CAE0694830.1"/>
    </source>
</evidence>
<dbReference type="EMBL" id="CAKKNE010000001">
    <property type="protein sequence ID" value="CAH0364535.1"/>
    <property type="molecule type" value="Genomic_DNA"/>
</dbReference>
<keyword evidence="4" id="KW-1185">Reference proteome</keyword>
<dbReference type="EMBL" id="HBIW01011976">
    <property type="protein sequence ID" value="CAE0694830.1"/>
    <property type="molecule type" value="Transcribed_RNA"/>
</dbReference>
<name>A0A7S4E7C8_9STRA</name>
<evidence type="ECO:0000256" key="1">
    <source>
        <dbReference type="SAM" id="MobiDB-lite"/>
    </source>
</evidence>
<reference evidence="2" key="1">
    <citation type="submission" date="2021-01" db="EMBL/GenBank/DDBJ databases">
        <authorList>
            <person name="Corre E."/>
            <person name="Pelletier E."/>
            <person name="Niang G."/>
            <person name="Scheremetjew M."/>
            <person name="Finn R."/>
            <person name="Kale V."/>
            <person name="Holt S."/>
            <person name="Cochrane G."/>
            <person name="Meng A."/>
            <person name="Brown T."/>
            <person name="Cohen L."/>
        </authorList>
    </citation>
    <scope>NUCLEOTIDE SEQUENCE</scope>
    <source>
        <strain evidence="2">CCMP1756</strain>
    </source>
</reference>
<sequence length="459" mass="51036">MAAHDLATALSATTLDEDANPLRALPEGVLGLSLEKLHARDIAALRESAKDVITANDVPLLCRQIGGSRYDGVVRALARSKMTSPSKNRRTTTETRNDAGEALASLRVAELEKIADGCATATEPRDDDVVRGYWLSKNWAQHLRRYYEQSRAKLLSPSQKGTPQRRRSRSNSGEALPPWPDANAEILCEHGFLCPRACARPGSKRVLVSRETWRAIQGRFPLSTKFKASTAAECLECLQCVQDRKEARALVKQQQDDERLERLREVDECAAHWWAKPKKPLQAALQRRSSPSSLLRGLLPKERARKGFPGASARLSPGAYRLVPRAWLKKWRRSLAVSGAERPGPPTTSDCLCHAHGLPVIPAHVTAWLRGESADLLPHHSQATDFDCEIVTLDEWRAINALFPVDYAIAFDVDGNGDVRWATEPCAQCDDGRRGEAFDVTFRARDYKRMGRCRPDRGA</sequence>
<reference evidence="3" key="2">
    <citation type="submission" date="2021-11" db="EMBL/GenBank/DDBJ databases">
        <authorList>
            <consortium name="Genoscope - CEA"/>
            <person name="William W."/>
        </authorList>
    </citation>
    <scope>NUCLEOTIDE SEQUENCE</scope>
</reference>
<accession>A0A7S4E7C8</accession>
<dbReference type="Proteomes" id="UP000789595">
    <property type="component" value="Unassembled WGS sequence"/>
</dbReference>